<dbReference type="SUPFAM" id="SSF55681">
    <property type="entry name" value="Class II aaRS and biotin synthetases"/>
    <property type="match status" value="1"/>
</dbReference>
<proteinExistence type="predicted"/>
<dbReference type="RefSeq" id="WP_070963380.1">
    <property type="nucleotide sequence ID" value="NZ_CP017603.1"/>
</dbReference>
<feature type="binding site" evidence="1">
    <location>
        <begin position="77"/>
        <end position="79"/>
    </location>
    <ligand>
        <name>L-histidine</name>
        <dbReference type="ChEBI" id="CHEBI:57595"/>
    </ligand>
</feature>
<dbReference type="Gene3D" id="3.30.930.10">
    <property type="entry name" value="Bira Bifunctional Protein, Domain 2"/>
    <property type="match status" value="1"/>
</dbReference>
<evidence type="ECO:0000256" key="1">
    <source>
        <dbReference type="PIRSR" id="PIRSR001549-1"/>
    </source>
</evidence>
<keyword evidence="4" id="KW-0328">Glycosyltransferase</keyword>
<dbReference type="PANTHER" id="PTHR43707:SF1">
    <property type="entry name" value="HISTIDINE--TRNA LIGASE, MITOCHONDRIAL-RELATED"/>
    <property type="match status" value="1"/>
</dbReference>
<organism evidence="4 6">
    <name type="scientific">Clostridium formicaceticum</name>
    <dbReference type="NCBI Taxonomy" id="1497"/>
    <lineage>
        <taxon>Bacteria</taxon>
        <taxon>Bacillati</taxon>
        <taxon>Bacillota</taxon>
        <taxon>Clostridia</taxon>
        <taxon>Eubacteriales</taxon>
        <taxon>Clostridiaceae</taxon>
        <taxon>Clostridium</taxon>
    </lineage>
</organism>
<evidence type="ECO:0000259" key="2">
    <source>
        <dbReference type="Pfam" id="PF13393"/>
    </source>
</evidence>
<dbReference type="GO" id="GO:0004821">
    <property type="term" value="F:histidine-tRNA ligase activity"/>
    <property type="evidence" value="ECO:0007669"/>
    <property type="project" value="TreeGrafter"/>
</dbReference>
<feature type="binding site" evidence="1">
    <location>
        <position position="107"/>
    </location>
    <ligand>
        <name>L-histidine</name>
        <dbReference type="ChEBI" id="CHEBI:57595"/>
    </ligand>
</feature>
<dbReference type="InterPro" id="IPR004516">
    <property type="entry name" value="HisRS/HisZ"/>
</dbReference>
<evidence type="ECO:0000313" key="6">
    <source>
        <dbReference type="Proteomes" id="UP000192478"/>
    </source>
</evidence>
<dbReference type="EMBL" id="CP020559">
    <property type="protein sequence ID" value="ARE88943.1"/>
    <property type="molecule type" value="Genomic_DNA"/>
</dbReference>
<name>A0AAC9RQ66_9CLOT</name>
<gene>
    <name evidence="3" type="ORF">BJL90_00590</name>
    <name evidence="4" type="ORF">CLFO_33490</name>
</gene>
<protein>
    <submittedName>
        <fullName evidence="4">ATP phosphoribosyltransferase regulatory subunit</fullName>
    </submittedName>
</protein>
<reference evidence="4 6" key="2">
    <citation type="submission" date="2017-03" db="EMBL/GenBank/DDBJ databases">
        <title>Complete sequence of Clostridium formicaceticum DSM 92.</title>
        <authorList>
            <person name="Poehlein A."/>
            <person name="Karl M."/>
            <person name="Bengelsdorf F.R."/>
            <person name="Duerre P."/>
            <person name="Daniel R."/>
        </authorList>
    </citation>
    <scope>NUCLEOTIDE SEQUENCE [LARGE SCALE GENOMIC DNA]</scope>
    <source>
        <strain evidence="4 6">DSM 92</strain>
    </source>
</reference>
<feature type="domain" description="Class II Histidinyl-tRNA synthetase (HisRS)-like catalytic core" evidence="2">
    <location>
        <begin position="93"/>
        <end position="297"/>
    </location>
</feature>
<sequence>MLVNGTKEWFAQDAFTFLAARNMVEQELIQLGYDFFYSGILSKKSIYEQNIPILGESFRDIIFELGNGKESTIISPEGTFRVYEYLDRSGLLDRREGKVFYSQEFLRNETEDSVRQGKTISFWQIGYEIFGLSEKELSLTALLTLINCLSLFDIDRMKVRIADKRILGGIVSDLPQKEIRSIYSLIDTCQEDGEEFYSRYIKMGGNKEIALKIYTLFSKSNSNELSFEVLHEITGNHISNTGISYLKDIYRNVIKQNKNFRVEIVPYIAKTWDAYTTLLFDAWIDDYMYAIAGGGNLSTFYGEKDILKCGAGIGLTRIVEYMIKHCKLIHNKMKLEQISN</sequence>
<dbReference type="InterPro" id="IPR045864">
    <property type="entry name" value="aa-tRNA-synth_II/BPL/LPL"/>
</dbReference>
<dbReference type="PANTHER" id="PTHR43707">
    <property type="entry name" value="HISTIDYL-TRNA SYNTHETASE"/>
    <property type="match status" value="1"/>
</dbReference>
<dbReference type="AlphaFoldDB" id="A0AAC9RQ66"/>
<feature type="binding site" evidence="1">
    <location>
        <position position="128"/>
    </location>
    <ligand>
        <name>L-histidine</name>
        <dbReference type="ChEBI" id="CHEBI:57595"/>
    </ligand>
</feature>
<dbReference type="GO" id="GO:0140096">
    <property type="term" value="F:catalytic activity, acting on a protein"/>
    <property type="evidence" value="ECO:0007669"/>
    <property type="project" value="UniProtKB-ARBA"/>
</dbReference>
<dbReference type="Proteomes" id="UP000192478">
    <property type="component" value="Chromosome"/>
</dbReference>
<feature type="binding site" evidence="1">
    <location>
        <position position="124"/>
    </location>
    <ligand>
        <name>L-histidine</name>
        <dbReference type="ChEBI" id="CHEBI:57595"/>
    </ligand>
</feature>
<dbReference type="GO" id="GO:0016757">
    <property type="term" value="F:glycosyltransferase activity"/>
    <property type="evidence" value="ECO:0007669"/>
    <property type="project" value="UniProtKB-KW"/>
</dbReference>
<dbReference type="Proteomes" id="UP000177894">
    <property type="component" value="Chromosome"/>
</dbReference>
<evidence type="ECO:0000313" key="4">
    <source>
        <dbReference type="EMBL" id="ARE88943.1"/>
    </source>
</evidence>
<dbReference type="PIRSF" id="PIRSF001549">
    <property type="entry name" value="His-tRNA_synth"/>
    <property type="match status" value="1"/>
</dbReference>
<dbReference type="GO" id="GO:0005737">
    <property type="term" value="C:cytoplasm"/>
    <property type="evidence" value="ECO:0007669"/>
    <property type="project" value="InterPro"/>
</dbReference>
<dbReference type="GO" id="GO:0006427">
    <property type="term" value="P:histidyl-tRNA aminoacylation"/>
    <property type="evidence" value="ECO:0007669"/>
    <property type="project" value="TreeGrafter"/>
</dbReference>
<dbReference type="KEGG" id="cfm:BJL90_00590"/>
<evidence type="ECO:0000313" key="5">
    <source>
        <dbReference type="Proteomes" id="UP000177894"/>
    </source>
</evidence>
<dbReference type="InterPro" id="IPR041715">
    <property type="entry name" value="HisRS-like_core"/>
</dbReference>
<dbReference type="EMBL" id="CP017603">
    <property type="protein sequence ID" value="AOY74581.1"/>
    <property type="molecule type" value="Genomic_DNA"/>
</dbReference>
<dbReference type="Pfam" id="PF13393">
    <property type="entry name" value="tRNA-synt_His"/>
    <property type="match status" value="1"/>
</dbReference>
<evidence type="ECO:0000313" key="3">
    <source>
        <dbReference type="EMBL" id="AOY74581.1"/>
    </source>
</evidence>
<accession>A0AAC9RQ66</accession>
<reference evidence="3 5" key="1">
    <citation type="submission" date="2016-10" db="EMBL/GenBank/DDBJ databases">
        <title>Complete Genome Sequence of Acetogen Clostridium formicoaceticum ATCC 27076.</title>
        <authorList>
            <person name="Bao T."/>
            <person name="Cheng C."/>
            <person name="Zhao J."/>
            <person name="Yang S.-T."/>
            <person name="Wang J."/>
            <person name="Wang M."/>
        </authorList>
    </citation>
    <scope>NUCLEOTIDE SEQUENCE [LARGE SCALE GENOMIC DNA]</scope>
    <source>
        <strain evidence="3 5">ATCC 27076</strain>
    </source>
</reference>
<keyword evidence="4" id="KW-0808">Transferase</keyword>
<keyword evidence="5" id="KW-1185">Reference proteome</keyword>